<dbReference type="GeneID" id="112540603"/>
<dbReference type="Proteomes" id="UP000695026">
    <property type="component" value="Unplaced"/>
</dbReference>
<evidence type="ECO:0000256" key="4">
    <source>
        <dbReference type="RuleBase" id="RU369039"/>
    </source>
</evidence>
<keyword evidence="3 4" id="KW-0325">Glycoprotein</keyword>
<dbReference type="InterPro" id="IPR001124">
    <property type="entry name" value="Lipid-bd_serum_glycop_C"/>
</dbReference>
<dbReference type="SMART" id="SM00329">
    <property type="entry name" value="BPI2"/>
    <property type="match status" value="1"/>
</dbReference>
<feature type="domain" description="Lipid-binding serum glycoprotein C-terminal" evidence="7">
    <location>
        <begin position="262"/>
        <end position="463"/>
    </location>
</feature>
<keyword evidence="2 4" id="KW-1015">Disulfide bond</keyword>
<evidence type="ECO:0000256" key="5">
    <source>
        <dbReference type="SAM" id="SignalP"/>
    </source>
</evidence>
<evidence type="ECO:0000259" key="7">
    <source>
        <dbReference type="SMART" id="SM00329"/>
    </source>
</evidence>
<proteinExistence type="inferred from homology"/>
<dbReference type="RefSeq" id="XP_025022213.1">
    <property type="nucleotide sequence ID" value="XM_025166445.1"/>
</dbReference>
<dbReference type="InterPro" id="IPR032942">
    <property type="entry name" value="BPI/LBP/Plunc"/>
</dbReference>
<dbReference type="Gene3D" id="3.15.10.10">
    <property type="entry name" value="Bactericidal permeability-increasing protein, domain 1"/>
    <property type="match status" value="1"/>
</dbReference>
<evidence type="ECO:0000256" key="1">
    <source>
        <dbReference type="ARBA" id="ARBA00007292"/>
    </source>
</evidence>
<reference evidence="9" key="1">
    <citation type="submission" date="2025-08" db="UniProtKB">
        <authorList>
            <consortium name="RefSeq"/>
        </authorList>
    </citation>
    <scope>IDENTIFICATION</scope>
    <source>
        <tissue evidence="9">Liver</tissue>
    </source>
</reference>
<protein>
    <recommendedName>
        <fullName evidence="4">Bactericidal permeability-increasing protein</fullName>
        <shortName evidence="4">BPI</shortName>
    </recommendedName>
</protein>
<feature type="signal peptide" evidence="5">
    <location>
        <begin position="1"/>
        <end position="19"/>
    </location>
</feature>
<dbReference type="OMA" id="PFTIPDQ"/>
<comment type="domain">
    <text evidence="4">The N- and C-terminal barrels adopt an identical fold despite having only 13% of conserved residues.</text>
</comment>
<evidence type="ECO:0000256" key="2">
    <source>
        <dbReference type="ARBA" id="ARBA00023157"/>
    </source>
</evidence>
<dbReference type="PANTHER" id="PTHR10504">
    <property type="entry name" value="BACTERICIDAL PERMEABILITY-INCREASING BPI PROTEIN-RELATED"/>
    <property type="match status" value="1"/>
</dbReference>
<keyword evidence="8" id="KW-1185">Reference proteome</keyword>
<keyword evidence="4" id="KW-0044">Antibiotic</keyword>
<evidence type="ECO:0000313" key="9">
    <source>
        <dbReference type="RefSeq" id="XP_025022213.1"/>
    </source>
</evidence>
<dbReference type="Gene3D" id="3.15.20.10">
    <property type="entry name" value="Bactericidal permeability-increasing protein, domain 2"/>
    <property type="match status" value="1"/>
</dbReference>
<keyword evidence="4" id="KW-0399">Innate immunity</keyword>
<dbReference type="GO" id="GO:0045087">
    <property type="term" value="P:innate immune response"/>
    <property type="evidence" value="ECO:0007669"/>
    <property type="project" value="UniProtKB-UniRule"/>
</dbReference>
<accession>A0A9F5IRN8</accession>
<comment type="subunit">
    <text evidence="4">Monomer. Homodimer; disulfide-linked.</text>
</comment>
<evidence type="ECO:0000259" key="6">
    <source>
        <dbReference type="SMART" id="SM00328"/>
    </source>
</evidence>
<dbReference type="Pfam" id="PF02886">
    <property type="entry name" value="LBP_BPI_CETP_C"/>
    <property type="match status" value="1"/>
</dbReference>
<dbReference type="AlphaFoldDB" id="A0A9F5IRN8"/>
<comment type="domain">
    <text evidence="4">The N-terminal region may be exposed to the interior of the granule, whereas the C-terminal portion may be embedded in the membrane. During phagocytosis and degranulation, proteases may be released and activated and cleave BPI at the junction of the N- and C-terminal portions of the molecule, providing controlled release of the N-terminal antibacterial fragment when bacteria are ingested.</text>
</comment>
<dbReference type="Pfam" id="PF01273">
    <property type="entry name" value="LBP_BPI_CETP"/>
    <property type="match status" value="1"/>
</dbReference>
<sequence>MKVSVIFLILSLSSLLLEANPGIKVKITKKALDYGKQSSIEFLKQRLKEETFKDQSGQDTYGFIGFNYTVSKIKIDNVEFPNTSLSLISGTGIKLVVKDASATVSADWSVKTWLFKHSGSGSFFISGMSITAVVKVSHSVSGCLKLSLESCETVVADIDIQLNQAYRWVNTYFTTALIEPLCIFVGSSLCPKLDSEIQLLNEEFSKCPAQTQINPFEIIDYSLINSSSISESSIDLDLKVTVYPVEKITEPPFKPTAFDLPDENNSMIYVGISEYFFQSALLAYYTSRSFDNSAEQELSSYFNLTTDTLKNIIPTIAQLYVEPLPVIMSVGITDVPVISLHNDKLILEFAGSMAVLAMLPNSTTQSMFTLNIIAGTHANLTIFDQRLIITLCLDSVLAMSQSQTFFSMQASLLDNFVSYILQTGIILAANAKLKDGIPLPLLDTVILMKPNVRIYQGFLLISTDMI</sequence>
<name>A0A9F5IRN8_PYTBI</name>
<dbReference type="KEGG" id="pbi:112540603"/>
<dbReference type="InterPro" id="IPR017942">
    <property type="entry name" value="Lipid-bd_serum_glycop_N"/>
</dbReference>
<dbReference type="InterPro" id="IPR017943">
    <property type="entry name" value="Bactericidal_perm-incr_a/b_dom"/>
</dbReference>
<gene>
    <name evidence="9" type="primary">LOC112540603</name>
</gene>
<comment type="similarity">
    <text evidence="1">Belongs to the BPI/LBP/Plunc superfamily. BPI/LBP family.</text>
</comment>
<dbReference type="GO" id="GO:0008289">
    <property type="term" value="F:lipid binding"/>
    <property type="evidence" value="ECO:0007669"/>
    <property type="project" value="InterPro"/>
</dbReference>
<dbReference type="OrthoDB" id="9938407at2759"/>
<feature type="domain" description="Lipid-binding serum glycoprotein N-terminal" evidence="6">
    <location>
        <begin position="26"/>
        <end position="247"/>
    </location>
</feature>
<dbReference type="FunFam" id="3.15.10.10:FF:000001">
    <property type="entry name" value="phospholipid transfer protein-like"/>
    <property type="match status" value="1"/>
</dbReference>
<dbReference type="SUPFAM" id="SSF55394">
    <property type="entry name" value="Bactericidal permeability-increasing protein, BPI"/>
    <property type="match status" value="2"/>
</dbReference>
<evidence type="ECO:0000256" key="3">
    <source>
        <dbReference type="ARBA" id="ARBA00023180"/>
    </source>
</evidence>
<dbReference type="GO" id="GO:0050829">
    <property type="term" value="P:defense response to Gram-negative bacterium"/>
    <property type="evidence" value="ECO:0007669"/>
    <property type="project" value="UniProtKB-UniRule"/>
</dbReference>
<keyword evidence="4 5" id="KW-0732">Signal</keyword>
<dbReference type="SMART" id="SM00328">
    <property type="entry name" value="BPI1"/>
    <property type="match status" value="1"/>
</dbReference>
<comment type="subcellular location">
    <subcellularLocation>
        <location evidence="4">Secreted</location>
    </subcellularLocation>
</comment>
<dbReference type="GO" id="GO:0005615">
    <property type="term" value="C:extracellular space"/>
    <property type="evidence" value="ECO:0007669"/>
    <property type="project" value="UniProtKB-UniRule"/>
</dbReference>
<organism evidence="8 9">
    <name type="scientific">Python bivittatus</name>
    <name type="common">Burmese python</name>
    <name type="synonym">Python molurus bivittatus</name>
    <dbReference type="NCBI Taxonomy" id="176946"/>
    <lineage>
        <taxon>Eukaryota</taxon>
        <taxon>Metazoa</taxon>
        <taxon>Chordata</taxon>
        <taxon>Craniata</taxon>
        <taxon>Vertebrata</taxon>
        <taxon>Euteleostomi</taxon>
        <taxon>Lepidosauria</taxon>
        <taxon>Squamata</taxon>
        <taxon>Bifurcata</taxon>
        <taxon>Unidentata</taxon>
        <taxon>Episquamata</taxon>
        <taxon>Toxicofera</taxon>
        <taxon>Serpentes</taxon>
        <taxon>Henophidia</taxon>
        <taxon>Pythonidae</taxon>
        <taxon>Python</taxon>
    </lineage>
</organism>
<dbReference type="PANTHER" id="PTHR10504:SF17">
    <property type="entry name" value="BPI FOLD-CONTAINING FAMILY C PROTEIN"/>
    <property type="match status" value="1"/>
</dbReference>
<comment type="function">
    <text evidence="4">The cytotoxic action of BPI is limited to many species of Gram-negative bacteria; this specificity may be explained by a strong affinity of the very basic N-terminal half for the negatively charged lipopolysaccharides that are unique to the Gram-negative bacterial outer envelope.</text>
</comment>
<feature type="chain" id="PRO_5039910873" description="Bactericidal permeability-increasing protein" evidence="5">
    <location>
        <begin position="20"/>
        <end position="466"/>
    </location>
</feature>
<keyword evidence="4" id="KW-0391">Immunity</keyword>
<keyword evidence="4" id="KW-0964">Secreted</keyword>
<keyword evidence="4" id="KW-0929">Antimicrobial</keyword>
<evidence type="ECO:0000313" key="8">
    <source>
        <dbReference type="Proteomes" id="UP000695026"/>
    </source>
</evidence>